<proteinExistence type="predicted"/>
<evidence type="ECO:0000313" key="2">
    <source>
        <dbReference type="EMBL" id="DAE29949.1"/>
    </source>
</evidence>
<accession>A0A8S5RFV9</accession>
<keyword evidence="1" id="KW-0472">Membrane</keyword>
<keyword evidence="1" id="KW-0812">Transmembrane</keyword>
<sequence>MSYLVLALKVLIKMSAIWGTCAAAFFLILAVITVATGSKTWLKDLLLDREIHKKNVEMINIEVKEVA</sequence>
<protein>
    <submittedName>
        <fullName evidence="2">Uncharacterized protein</fullName>
    </submittedName>
</protein>
<organism evidence="2">
    <name type="scientific">virus sp. ctE0n6</name>
    <dbReference type="NCBI Taxonomy" id="2827985"/>
    <lineage>
        <taxon>Viruses</taxon>
    </lineage>
</organism>
<name>A0A8S5RFV9_9VIRU</name>
<reference evidence="2" key="1">
    <citation type="journal article" date="2021" name="Proc. Natl. Acad. Sci. U.S.A.">
        <title>A Catalog of Tens of Thousands of Viruses from Human Metagenomes Reveals Hidden Associations with Chronic Diseases.</title>
        <authorList>
            <person name="Tisza M.J."/>
            <person name="Buck C.B."/>
        </authorList>
    </citation>
    <scope>NUCLEOTIDE SEQUENCE</scope>
    <source>
        <strain evidence="2">CtE0n6</strain>
    </source>
</reference>
<dbReference type="EMBL" id="BK059101">
    <property type="protein sequence ID" value="DAE29949.1"/>
    <property type="molecule type" value="Genomic_DNA"/>
</dbReference>
<keyword evidence="1" id="KW-1133">Transmembrane helix</keyword>
<evidence type="ECO:0000256" key="1">
    <source>
        <dbReference type="SAM" id="Phobius"/>
    </source>
</evidence>
<feature type="transmembrane region" description="Helical" evidence="1">
    <location>
        <begin position="16"/>
        <end position="35"/>
    </location>
</feature>